<keyword evidence="2" id="KW-1185">Reference proteome</keyword>
<dbReference type="Gene3D" id="1.20.1440.60">
    <property type="entry name" value="23S rRNA-intervening sequence"/>
    <property type="match status" value="1"/>
</dbReference>
<sequence length="126" mass="14597">MKENIIRHKSFDFAVRIVNLYKYLTETKKEYVLSKQVLRSGTSIGANIEESIGGRSDKEFLFKLEISYKEARETIYWLKLLKATDYISSNEFDSIFNEADEVCRILAKIILTLKGNKNSLKVTADF</sequence>
<dbReference type="PIRSF" id="PIRSF035652">
    <property type="entry name" value="CHP02436"/>
    <property type="match status" value="1"/>
</dbReference>
<accession>A0ABP7YA90</accession>
<evidence type="ECO:0000313" key="2">
    <source>
        <dbReference type="Proteomes" id="UP001501333"/>
    </source>
</evidence>
<reference evidence="2" key="1">
    <citation type="journal article" date="2019" name="Int. J. Syst. Evol. Microbiol.">
        <title>The Global Catalogue of Microorganisms (GCM) 10K type strain sequencing project: providing services to taxonomists for standard genome sequencing and annotation.</title>
        <authorList>
            <consortium name="The Broad Institute Genomics Platform"/>
            <consortium name="The Broad Institute Genome Sequencing Center for Infectious Disease"/>
            <person name="Wu L."/>
            <person name="Ma J."/>
        </authorList>
    </citation>
    <scope>NUCLEOTIDE SEQUENCE [LARGE SCALE GENOMIC DNA]</scope>
    <source>
        <strain evidence="2">JCM 17386</strain>
    </source>
</reference>
<name>A0ABP7YA90_9FLAO</name>
<comment type="caution">
    <text evidence="1">The sequence shown here is derived from an EMBL/GenBank/DDBJ whole genome shotgun (WGS) entry which is preliminary data.</text>
</comment>
<dbReference type="PANTHER" id="PTHR38471">
    <property type="entry name" value="FOUR HELIX BUNDLE PROTEIN"/>
    <property type="match status" value="1"/>
</dbReference>
<dbReference type="EMBL" id="BAABAO010000010">
    <property type="protein sequence ID" value="GAA4133025.1"/>
    <property type="molecule type" value="Genomic_DNA"/>
</dbReference>
<dbReference type="RefSeq" id="WP_229354370.1">
    <property type="nucleotide sequence ID" value="NZ_BAABAO010000010.1"/>
</dbReference>
<proteinExistence type="predicted"/>
<dbReference type="Proteomes" id="UP001501333">
    <property type="component" value="Unassembled WGS sequence"/>
</dbReference>
<dbReference type="InterPro" id="IPR012657">
    <property type="entry name" value="23S_rRNA-intervening_sequence"/>
</dbReference>
<dbReference type="Pfam" id="PF05635">
    <property type="entry name" value="23S_rRNA_IVP"/>
    <property type="match status" value="1"/>
</dbReference>
<organism evidence="1 2">
    <name type="scientific">Flavobacterium chungbukense</name>
    <dbReference type="NCBI Taxonomy" id="877464"/>
    <lineage>
        <taxon>Bacteria</taxon>
        <taxon>Pseudomonadati</taxon>
        <taxon>Bacteroidota</taxon>
        <taxon>Flavobacteriia</taxon>
        <taxon>Flavobacteriales</taxon>
        <taxon>Flavobacteriaceae</taxon>
        <taxon>Flavobacterium</taxon>
    </lineage>
</organism>
<gene>
    <name evidence="1" type="ORF">GCM10022250_26430</name>
</gene>
<protein>
    <submittedName>
        <fullName evidence="1">Four helix bundle protein</fullName>
    </submittedName>
</protein>
<dbReference type="SUPFAM" id="SSF158446">
    <property type="entry name" value="IVS-encoded protein-like"/>
    <property type="match status" value="1"/>
</dbReference>
<dbReference type="PANTHER" id="PTHR38471:SF2">
    <property type="entry name" value="FOUR HELIX BUNDLE PROTEIN"/>
    <property type="match status" value="1"/>
</dbReference>
<dbReference type="InterPro" id="IPR036583">
    <property type="entry name" value="23S_rRNA_IVS_sf"/>
</dbReference>
<dbReference type="NCBIfam" id="TIGR02436">
    <property type="entry name" value="four helix bundle protein"/>
    <property type="match status" value="1"/>
</dbReference>
<evidence type="ECO:0000313" key="1">
    <source>
        <dbReference type="EMBL" id="GAA4133025.1"/>
    </source>
</evidence>